<feature type="transmembrane region" description="Helical" evidence="9">
    <location>
        <begin position="1106"/>
        <end position="1126"/>
    </location>
</feature>
<dbReference type="InParanoid" id="C4QZC3"/>
<dbReference type="InterPro" id="IPR050352">
    <property type="entry name" value="ABCG_transporters"/>
</dbReference>
<dbReference type="InterPro" id="IPR013525">
    <property type="entry name" value="ABC2_TM"/>
</dbReference>
<dbReference type="RefSeq" id="XP_002490877.1">
    <property type="nucleotide sequence ID" value="XM_002490832.1"/>
</dbReference>
<evidence type="ECO:0000256" key="7">
    <source>
        <dbReference type="ARBA" id="ARBA00023136"/>
    </source>
</evidence>
<feature type="domain" description="ABC transporter" evidence="10">
    <location>
        <begin position="49"/>
        <end position="296"/>
    </location>
</feature>
<name>C4QZC3_KOMPG</name>
<keyword evidence="6 9" id="KW-1133">Transmembrane helix</keyword>
<dbReference type="GO" id="GO:0016020">
    <property type="term" value="C:membrane"/>
    <property type="evidence" value="ECO:0007669"/>
    <property type="project" value="UniProtKB-SubCell"/>
</dbReference>
<feature type="transmembrane region" description="Helical" evidence="9">
    <location>
        <begin position="391"/>
        <end position="410"/>
    </location>
</feature>
<dbReference type="PROSITE" id="PS50893">
    <property type="entry name" value="ABC_TRANSPORTER_2"/>
    <property type="match status" value="2"/>
</dbReference>
<evidence type="ECO:0000256" key="5">
    <source>
        <dbReference type="ARBA" id="ARBA00022840"/>
    </source>
</evidence>
<sequence>MSSEKESPSESKSSQVLNIPKNERVRLTVRNLQVTLKAQKKKQSLLKRLRKSEKDNTIDEEALPQKKIISNVNLDLKEGELIAILGASGSGKTTLLNTLSQKVTKNKSFLFSGMIKYNENTDIERIRHAYMSQTDFFLPNLTVYETLDYAAKLKLPRNYTNAERTELVESILVELGLDRIRESIICNSFGSIYISGGEQRLVSMALQLLNKPGLLFLDEPTTGLDATSSFRIITALHKLSRNFGMTIVLTIHQPRYEILEQIDRICILTRGCRVIYNGSPLNSIEYFKNIGHDIPRNVNLTDYLLDISCKDSSSPENESQSLARIEYLASKWEKHEPSTLDEGVEVMDSFTHSSNSEKALTEIEKRITLIKQIRILTKRTFILSLRDRGSMLTFNFSILIMGVACGWLFFKPPADLGGIRSIVSQVYVVLELIGFVPMILEITRLWDFDGQAFLRENSEGYVSVTGWIISRRLAKFPIEDFPTSIFFALITYFMFGLRTDNGASNFLIYFVVTLFVNLCAVALATLCFAVGSDFASSSLMCNVIYQLQNSSCGYFINAKTMPVYVRWLKYCAHFWYAFGCLMSNQFTDWMGDCPTEGDACVEYSGIYQLEIFGFGENWITLPICVLLAFFLGTLVLSGFILRYKNTEVSMSKEITSNMFSKRSKDRKKHEEKDVPADDNFHAISTARREISLNLYVSNVSLYVYPSRLNLGVFTILWKYINNRYLKFGVEKVENTPKSAKSKRLLTNVNAKFIPGRLNAIMGPSGSGKSTLLNYIAGRLSKESNFYTTGEVIVNDIAMRSMDKPLKKLCSYVLQNDSALIPTLTVRETVHFQAQLRLPKEKQIDGGIDRIIDDLLLKFGLLDCQNIPIGDDYTKGISGGERKRVSIVVQLLDDSKILLLDEPTSGLDSFTSSSILSTLEEYAIEQNKLIIMTIHQPKKEIFEKFGNVVLLARGGYVVYNDSAVKIADYFSSLGYDVPPMTNVADFVLDMVSNNIDERPEESDARLRRLVETWQENHESDFQRVQTNTTIKISNEDQFDAQFSHLYQNRAADNVSLPVLIKRLTLTTFRDQGVVAARLYQVMALCVIHALFYAPLKNGADGISNRLGLIFQVLNLYYAGFINNISLFPQVKQLLYNEWEDQIYSLESFFASYFLLEIPFELFCSFLYAVFLVMVIGLPRTAGMLFTTFYASFVAMNCGESFGILFNTLFNKLDVAINVLSNCLIIGIFMAGVMSIHMPEFFKAWNWINPLKYIVGVVAKLGFAGQTFKCEIGDECALSTGDDVLRYYRLDHNFSAFMGALAVCFVVYRFVSYVFLAIRLKMS</sequence>
<keyword evidence="12" id="KW-1185">Reference proteome</keyword>
<proteinExistence type="predicted"/>
<feature type="transmembrane region" description="Helical" evidence="9">
    <location>
        <begin position="618"/>
        <end position="641"/>
    </location>
</feature>
<dbReference type="PANTHER" id="PTHR48041:SF119">
    <property type="entry name" value="ROA1P"/>
    <property type="match status" value="1"/>
</dbReference>
<evidence type="ECO:0000259" key="10">
    <source>
        <dbReference type="PROSITE" id="PS50893"/>
    </source>
</evidence>
<protein>
    <submittedName>
        <fullName evidence="11">ABC transporter</fullName>
    </submittedName>
</protein>
<feature type="region of interest" description="Disordered" evidence="8">
    <location>
        <begin position="1"/>
        <end position="22"/>
    </location>
</feature>
<dbReference type="Pfam" id="PF19055">
    <property type="entry name" value="ABC2_membrane_7"/>
    <property type="match status" value="2"/>
</dbReference>
<dbReference type="SUPFAM" id="SSF52540">
    <property type="entry name" value="P-loop containing nucleoside triphosphate hydrolases"/>
    <property type="match status" value="2"/>
</dbReference>
<evidence type="ECO:0000256" key="3">
    <source>
        <dbReference type="ARBA" id="ARBA00022692"/>
    </source>
</evidence>
<keyword evidence="3 9" id="KW-0812">Transmembrane</keyword>
<dbReference type="EMBL" id="FN392319">
    <property type="protein sequence ID" value="CAY68597.1"/>
    <property type="molecule type" value="Genomic_DNA"/>
</dbReference>
<dbReference type="InterPro" id="IPR027417">
    <property type="entry name" value="P-loop_NTPase"/>
</dbReference>
<evidence type="ECO:0000256" key="8">
    <source>
        <dbReference type="SAM" id="MobiDB-lite"/>
    </source>
</evidence>
<feature type="transmembrane region" description="Helical" evidence="9">
    <location>
        <begin position="1147"/>
        <end position="1175"/>
    </location>
</feature>
<dbReference type="HOGENOM" id="CLU_000604_57_4_1"/>
<evidence type="ECO:0000313" key="11">
    <source>
        <dbReference type="EMBL" id="CAY68597.1"/>
    </source>
</evidence>
<accession>C4QZC3</accession>
<keyword evidence="2" id="KW-0813">Transport</keyword>
<dbReference type="Pfam" id="PF01061">
    <property type="entry name" value="ABC2_membrane"/>
    <property type="match status" value="2"/>
</dbReference>
<dbReference type="SMART" id="SM00382">
    <property type="entry name" value="AAA"/>
    <property type="match status" value="2"/>
</dbReference>
<evidence type="ECO:0000256" key="1">
    <source>
        <dbReference type="ARBA" id="ARBA00004141"/>
    </source>
</evidence>
<dbReference type="GO" id="GO:0005524">
    <property type="term" value="F:ATP binding"/>
    <property type="evidence" value="ECO:0007669"/>
    <property type="project" value="UniProtKB-KW"/>
</dbReference>
<keyword evidence="5" id="KW-0067">ATP-binding</keyword>
<dbReference type="Proteomes" id="UP000000314">
    <property type="component" value="Chromosome 1"/>
</dbReference>
<dbReference type="Gene3D" id="3.40.50.300">
    <property type="entry name" value="P-loop containing nucleotide triphosphate hydrolases"/>
    <property type="match status" value="2"/>
</dbReference>
<feature type="transmembrane region" description="Helical" evidence="9">
    <location>
        <begin position="1215"/>
        <end position="1236"/>
    </location>
</feature>
<organism evidence="11 12">
    <name type="scientific">Komagataella phaffii (strain GS115 / ATCC 20864)</name>
    <name type="common">Yeast</name>
    <name type="synonym">Pichia pastoris</name>
    <dbReference type="NCBI Taxonomy" id="644223"/>
    <lineage>
        <taxon>Eukaryota</taxon>
        <taxon>Fungi</taxon>
        <taxon>Dikarya</taxon>
        <taxon>Ascomycota</taxon>
        <taxon>Saccharomycotina</taxon>
        <taxon>Pichiomycetes</taxon>
        <taxon>Pichiales</taxon>
        <taxon>Pichiaceae</taxon>
        <taxon>Komagataella</taxon>
    </lineage>
</organism>
<dbReference type="Pfam" id="PF00005">
    <property type="entry name" value="ABC_tran"/>
    <property type="match status" value="2"/>
</dbReference>
<dbReference type="GeneID" id="8196518"/>
<feature type="transmembrane region" description="Helical" evidence="9">
    <location>
        <begin position="506"/>
        <end position="531"/>
    </location>
</feature>
<dbReference type="SMR" id="C4QZC3"/>
<evidence type="ECO:0000313" key="12">
    <source>
        <dbReference type="Proteomes" id="UP000000314"/>
    </source>
</evidence>
<dbReference type="InterPro" id="IPR017871">
    <property type="entry name" value="ABC_transporter-like_CS"/>
</dbReference>
<dbReference type="OrthoDB" id="66620at2759"/>
<gene>
    <name evidence="11" type="ordered locus">PAS_FragB_0065</name>
</gene>
<dbReference type="PROSITE" id="PS00211">
    <property type="entry name" value="ABC_TRANSPORTER_1"/>
    <property type="match status" value="2"/>
</dbReference>
<dbReference type="GO" id="GO:0140359">
    <property type="term" value="F:ABC-type transporter activity"/>
    <property type="evidence" value="ECO:0007669"/>
    <property type="project" value="InterPro"/>
</dbReference>
<dbReference type="InterPro" id="IPR003593">
    <property type="entry name" value="AAA+_ATPase"/>
</dbReference>
<evidence type="ECO:0000256" key="2">
    <source>
        <dbReference type="ARBA" id="ARBA00022448"/>
    </source>
</evidence>
<dbReference type="PANTHER" id="PTHR48041">
    <property type="entry name" value="ABC TRANSPORTER G FAMILY MEMBER 28"/>
    <property type="match status" value="1"/>
</dbReference>
<feature type="transmembrane region" description="Helical" evidence="9">
    <location>
        <begin position="422"/>
        <end position="440"/>
    </location>
</feature>
<dbReference type="GO" id="GO:0016887">
    <property type="term" value="F:ATP hydrolysis activity"/>
    <property type="evidence" value="ECO:0007669"/>
    <property type="project" value="InterPro"/>
</dbReference>
<feature type="domain" description="ABC transporter" evidence="10">
    <location>
        <begin position="730"/>
        <end position="978"/>
    </location>
</feature>
<dbReference type="InterPro" id="IPR043926">
    <property type="entry name" value="ABCG_dom"/>
</dbReference>
<feature type="transmembrane region" description="Helical" evidence="9">
    <location>
        <begin position="1187"/>
        <end position="1208"/>
    </location>
</feature>
<dbReference type="InterPro" id="IPR003439">
    <property type="entry name" value="ABC_transporter-like_ATP-bd"/>
</dbReference>
<feature type="transmembrane region" description="Helical" evidence="9">
    <location>
        <begin position="1077"/>
        <end position="1094"/>
    </location>
</feature>
<evidence type="ECO:0000256" key="6">
    <source>
        <dbReference type="ARBA" id="ARBA00022989"/>
    </source>
</evidence>
<evidence type="ECO:0000256" key="9">
    <source>
        <dbReference type="SAM" id="Phobius"/>
    </source>
</evidence>
<reference evidence="11 12" key="1">
    <citation type="journal article" date="2009" name="Nat. Biotechnol.">
        <title>Genome sequence of the recombinant protein production host Pichia pastoris.</title>
        <authorList>
            <person name="De Schutter K."/>
            <person name="Lin Y.C."/>
            <person name="Tiels P."/>
            <person name="Van Hecke A."/>
            <person name="Glinka S."/>
            <person name="Weber-Lehmann J."/>
            <person name="Rouze P."/>
            <person name="Van de Peer Y."/>
            <person name="Callewaert N."/>
        </authorList>
    </citation>
    <scope>NUCLEOTIDE SEQUENCE [LARGE SCALE GENOMIC DNA]</scope>
    <source>
        <strain evidence="12">GS115 / ATCC 20864</strain>
    </source>
</reference>
<feature type="transmembrane region" description="Helical" evidence="9">
    <location>
        <begin position="481"/>
        <end position="499"/>
    </location>
</feature>
<keyword evidence="4" id="KW-0547">Nucleotide-binding</keyword>
<dbReference type="eggNOG" id="KOG0065">
    <property type="taxonomic scope" value="Eukaryota"/>
</dbReference>
<keyword evidence="7 9" id="KW-0472">Membrane</keyword>
<comment type="subcellular location">
    <subcellularLocation>
        <location evidence="1">Membrane</location>
        <topology evidence="1">Multi-pass membrane protein</topology>
    </subcellularLocation>
</comment>
<dbReference type="KEGG" id="ppa:PAS_FragB_0065"/>
<feature type="transmembrane region" description="Helical" evidence="9">
    <location>
        <begin position="1292"/>
        <end position="1316"/>
    </location>
</feature>
<dbReference type="OMA" id="AYFWYAF"/>
<evidence type="ECO:0000256" key="4">
    <source>
        <dbReference type="ARBA" id="ARBA00022741"/>
    </source>
</evidence>